<dbReference type="InterPro" id="IPR053888">
    <property type="entry name" value="MRM3-like_sub_bind"/>
</dbReference>
<dbReference type="SUPFAM" id="SSF55315">
    <property type="entry name" value="L30e-like"/>
    <property type="match status" value="1"/>
</dbReference>
<dbReference type="InterPro" id="IPR051259">
    <property type="entry name" value="rRNA_Methyltransferase"/>
</dbReference>
<organism evidence="6 7">
    <name type="scientific">Christensenella minuta</name>
    <dbReference type="NCBI Taxonomy" id="626937"/>
    <lineage>
        <taxon>Bacteria</taxon>
        <taxon>Bacillati</taxon>
        <taxon>Bacillota</taxon>
        <taxon>Clostridia</taxon>
        <taxon>Christensenellales</taxon>
        <taxon>Christensenellaceae</taxon>
        <taxon>Christensenella</taxon>
    </lineage>
</organism>
<dbReference type="PATRIC" id="fig|626937.4.peg.2639"/>
<dbReference type="InterPro" id="IPR029026">
    <property type="entry name" value="tRNA_m1G_MTases_N"/>
</dbReference>
<dbReference type="GO" id="GO:0006396">
    <property type="term" value="P:RNA processing"/>
    <property type="evidence" value="ECO:0007669"/>
    <property type="project" value="InterPro"/>
</dbReference>
<dbReference type="Pfam" id="PF00588">
    <property type="entry name" value="SpoU_methylase"/>
    <property type="match status" value="1"/>
</dbReference>
<name>A0A136Q1N2_9FIRM</name>
<dbReference type="PANTHER" id="PTHR43191">
    <property type="entry name" value="RRNA METHYLTRANSFERASE 3"/>
    <property type="match status" value="1"/>
</dbReference>
<dbReference type="SUPFAM" id="SSF75217">
    <property type="entry name" value="alpha/beta knot"/>
    <property type="match status" value="1"/>
</dbReference>
<sequence length="254" mass="27506">MVKEITSHSNEYVKMLKSLKRKKSRDEQGLYIVEGMKTIEEAISSGQEIECIVSSDKNSAVMRFAKQHNAKIIAVPYEIVQQIADTKSPPKELACLKKQENLPDFSGKFYVAMDDVNDPKNLGTIIRTADAAGADGVFISETSADFYGPKAQRAAMGSTFHVPIEVCGLKKRLAELKDEGVLVVSGSLQGGDALPKDITAACVVVGNEARGISDEVAVLSDVLYKIRIYGQAESLNASVAAGIMMYDVRRALKG</sequence>
<dbReference type="InterPro" id="IPR001537">
    <property type="entry name" value="SpoU_MeTrfase"/>
</dbReference>
<dbReference type="GO" id="GO:0032259">
    <property type="term" value="P:methylation"/>
    <property type="evidence" value="ECO:0007669"/>
    <property type="project" value="UniProtKB-KW"/>
</dbReference>
<dbReference type="Gene3D" id="3.30.1330.30">
    <property type="match status" value="1"/>
</dbReference>
<dbReference type="EMBL" id="LSZW01000064">
    <property type="protein sequence ID" value="KXK64598.1"/>
    <property type="molecule type" value="Genomic_DNA"/>
</dbReference>
<comment type="similarity">
    <text evidence="1">Belongs to the class IV-like SAM-binding methyltransferase superfamily. RNA methyltransferase TrmH family.</text>
</comment>
<evidence type="ECO:0000313" key="7">
    <source>
        <dbReference type="Proteomes" id="UP000070366"/>
    </source>
</evidence>
<dbReference type="InterPro" id="IPR029064">
    <property type="entry name" value="Ribosomal_eL30-like_sf"/>
</dbReference>
<dbReference type="STRING" id="626937.HMPREF3293_02678"/>
<dbReference type="Gene3D" id="3.40.1280.10">
    <property type="match status" value="1"/>
</dbReference>
<evidence type="ECO:0000313" key="6">
    <source>
        <dbReference type="EMBL" id="KXK64598.1"/>
    </source>
</evidence>
<evidence type="ECO:0000256" key="2">
    <source>
        <dbReference type="ARBA" id="ARBA00022603"/>
    </source>
</evidence>
<evidence type="ECO:0000256" key="1">
    <source>
        <dbReference type="ARBA" id="ARBA00007228"/>
    </source>
</evidence>
<keyword evidence="7" id="KW-1185">Reference proteome</keyword>
<reference evidence="6 7" key="1">
    <citation type="submission" date="2016-02" db="EMBL/GenBank/DDBJ databases">
        <authorList>
            <person name="Wen L."/>
            <person name="He K."/>
            <person name="Yang H."/>
        </authorList>
    </citation>
    <scope>NUCLEOTIDE SEQUENCE [LARGE SCALE GENOMIC DNA]</scope>
    <source>
        <strain evidence="6 7">DSM 22607</strain>
    </source>
</reference>
<evidence type="ECO:0000259" key="4">
    <source>
        <dbReference type="Pfam" id="PF00588"/>
    </source>
</evidence>
<evidence type="ECO:0000256" key="3">
    <source>
        <dbReference type="ARBA" id="ARBA00022679"/>
    </source>
</evidence>
<dbReference type="CDD" id="cd18095">
    <property type="entry name" value="SpoU-like_rRNA-MTase"/>
    <property type="match status" value="1"/>
</dbReference>
<dbReference type="InterPro" id="IPR029028">
    <property type="entry name" value="Alpha/beta_knot_MTases"/>
</dbReference>
<dbReference type="AlphaFoldDB" id="A0A136Q1N2"/>
<dbReference type="GO" id="GO:0003723">
    <property type="term" value="F:RNA binding"/>
    <property type="evidence" value="ECO:0007669"/>
    <property type="project" value="InterPro"/>
</dbReference>
<comment type="caution">
    <text evidence="6">The sequence shown here is derived from an EMBL/GenBank/DDBJ whole genome shotgun (WGS) entry which is preliminary data.</text>
</comment>
<dbReference type="GO" id="GO:0008173">
    <property type="term" value="F:RNA methyltransferase activity"/>
    <property type="evidence" value="ECO:0007669"/>
    <property type="project" value="InterPro"/>
</dbReference>
<keyword evidence="3 6" id="KW-0808">Transferase</keyword>
<dbReference type="KEGG" id="cmiu:B1H56_07655"/>
<keyword evidence="2 6" id="KW-0489">Methyltransferase</keyword>
<accession>A0A136Q1N2</accession>
<feature type="domain" description="tRNA/rRNA methyltransferase SpoU type" evidence="4">
    <location>
        <begin position="109"/>
        <end position="246"/>
    </location>
</feature>
<evidence type="ECO:0000259" key="5">
    <source>
        <dbReference type="Pfam" id="PF22435"/>
    </source>
</evidence>
<gene>
    <name evidence="6" type="ORF">HMPREF3293_02678</name>
</gene>
<protein>
    <submittedName>
        <fullName evidence="6">RNA methyltransferase, TrmH family</fullName>
    </submittedName>
</protein>
<dbReference type="PANTHER" id="PTHR43191:SF2">
    <property type="entry name" value="RRNA METHYLTRANSFERASE 3, MITOCHONDRIAL"/>
    <property type="match status" value="1"/>
</dbReference>
<dbReference type="OrthoDB" id="9785673at2"/>
<dbReference type="Proteomes" id="UP000070366">
    <property type="component" value="Unassembled WGS sequence"/>
</dbReference>
<dbReference type="Pfam" id="PF22435">
    <property type="entry name" value="MRM3-like_sub_bind"/>
    <property type="match status" value="1"/>
</dbReference>
<feature type="domain" description="MRM3-like substrate binding" evidence="5">
    <location>
        <begin position="10"/>
        <end position="91"/>
    </location>
</feature>
<proteinExistence type="inferred from homology"/>